<dbReference type="OrthoDB" id="205616at2157"/>
<dbReference type="AlphaFoldDB" id="A0A1I1L2A4"/>
<evidence type="ECO:0000313" key="4">
    <source>
        <dbReference type="Proteomes" id="UP000199161"/>
    </source>
</evidence>
<dbReference type="Pfam" id="PF18545">
    <property type="entry name" value="HalOD1"/>
    <property type="match status" value="1"/>
</dbReference>
<gene>
    <name evidence="3" type="ORF">SAMN05444422_11336</name>
</gene>
<evidence type="ECO:0000313" key="3">
    <source>
        <dbReference type="EMBL" id="SFC65098.1"/>
    </source>
</evidence>
<accession>A0A1I1L2A4</accession>
<keyword evidence="4" id="KW-1185">Reference proteome</keyword>
<evidence type="ECO:0000259" key="2">
    <source>
        <dbReference type="Pfam" id="PF18545"/>
    </source>
</evidence>
<proteinExistence type="predicted"/>
<protein>
    <recommendedName>
        <fullName evidence="2">Halobacterial output domain-containing protein</fullName>
    </recommendedName>
</protein>
<evidence type="ECO:0000256" key="1">
    <source>
        <dbReference type="SAM" id="MobiDB-lite"/>
    </source>
</evidence>
<organism evidence="3 4">
    <name type="scientific">Natronobacterium haloterrestre</name>
    <name type="common">Halobiforma haloterrestris</name>
    <dbReference type="NCBI Taxonomy" id="148448"/>
    <lineage>
        <taxon>Archaea</taxon>
        <taxon>Methanobacteriati</taxon>
        <taxon>Methanobacteriota</taxon>
        <taxon>Stenosarchaea group</taxon>
        <taxon>Halobacteria</taxon>
        <taxon>Halobacteriales</taxon>
        <taxon>Natrialbaceae</taxon>
        <taxon>Natronobacterium</taxon>
    </lineage>
</organism>
<dbReference type="EMBL" id="FOKW01000013">
    <property type="protein sequence ID" value="SFC65098.1"/>
    <property type="molecule type" value="Genomic_DNA"/>
</dbReference>
<reference evidence="4" key="1">
    <citation type="submission" date="2016-10" db="EMBL/GenBank/DDBJ databases">
        <authorList>
            <person name="Varghese N."/>
            <person name="Submissions S."/>
        </authorList>
    </citation>
    <scope>NUCLEOTIDE SEQUENCE [LARGE SCALE GENOMIC DNA]</scope>
    <source>
        <strain evidence="4">DSM 13078</strain>
    </source>
</reference>
<name>A0A1I1L2A4_NATHA</name>
<dbReference type="RefSeq" id="WP_089789649.1">
    <property type="nucleotide sequence ID" value="NZ_FOKW01000013.1"/>
</dbReference>
<sequence length="88" mass="9811">MHSDRPISHRVVEKVAEREGVPSTELHPPLHSAVDTDALDAICRTADTGRGRPTIEFEYEGYTVRIANGEEITIEDPSPLVEPEREFA</sequence>
<feature type="region of interest" description="Disordered" evidence="1">
    <location>
        <begin position="14"/>
        <end position="33"/>
    </location>
</feature>
<dbReference type="Proteomes" id="UP000199161">
    <property type="component" value="Unassembled WGS sequence"/>
</dbReference>
<feature type="domain" description="Halobacterial output" evidence="2">
    <location>
        <begin position="4"/>
        <end position="75"/>
    </location>
</feature>
<dbReference type="InterPro" id="IPR040624">
    <property type="entry name" value="HalOD1"/>
</dbReference>